<organism evidence="2">
    <name type="scientific">marine metagenome</name>
    <dbReference type="NCBI Taxonomy" id="408172"/>
    <lineage>
        <taxon>unclassified sequences</taxon>
        <taxon>metagenomes</taxon>
        <taxon>ecological metagenomes</taxon>
    </lineage>
</organism>
<dbReference type="InterPro" id="IPR048015">
    <property type="entry name" value="NTP-PPase_MazG-like_N"/>
</dbReference>
<dbReference type="NCBIfam" id="TIGR00444">
    <property type="entry name" value="mazG"/>
    <property type="match status" value="1"/>
</dbReference>
<dbReference type="NCBIfam" id="NF007113">
    <property type="entry name" value="PRK09562.1"/>
    <property type="match status" value="1"/>
</dbReference>
<dbReference type="FunFam" id="1.10.287.1080:FF:000001">
    <property type="entry name" value="Nucleoside triphosphate pyrophosphohydrolase"/>
    <property type="match status" value="1"/>
</dbReference>
<dbReference type="InterPro" id="IPR004518">
    <property type="entry name" value="MazG-like_dom"/>
</dbReference>
<dbReference type="EMBL" id="UINC01095181">
    <property type="protein sequence ID" value="SVC51057.1"/>
    <property type="molecule type" value="Genomic_DNA"/>
</dbReference>
<dbReference type="GO" id="GO:0047429">
    <property type="term" value="F:nucleoside triphosphate diphosphatase activity"/>
    <property type="evidence" value="ECO:0007669"/>
    <property type="project" value="TreeGrafter"/>
</dbReference>
<dbReference type="Gene3D" id="1.10.287.1080">
    <property type="entry name" value="MazG-like"/>
    <property type="match status" value="2"/>
</dbReference>
<proteinExistence type="predicted"/>
<feature type="non-terminal residue" evidence="2">
    <location>
        <position position="166"/>
    </location>
</feature>
<dbReference type="Pfam" id="PF03819">
    <property type="entry name" value="MazG"/>
    <property type="match status" value="1"/>
</dbReference>
<dbReference type="GO" id="GO:0046061">
    <property type="term" value="P:dATP catabolic process"/>
    <property type="evidence" value="ECO:0007669"/>
    <property type="project" value="TreeGrafter"/>
</dbReference>
<dbReference type="SUPFAM" id="SSF101386">
    <property type="entry name" value="all-alpha NTP pyrophosphatases"/>
    <property type="match status" value="1"/>
</dbReference>
<dbReference type="PANTHER" id="PTHR30522">
    <property type="entry name" value="NUCLEOSIDE TRIPHOSPHATE PYROPHOSPHOHYDROLASE"/>
    <property type="match status" value="1"/>
</dbReference>
<protein>
    <recommendedName>
        <fullName evidence="1">NTP pyrophosphohydrolase MazG-like domain-containing protein</fullName>
    </recommendedName>
</protein>
<dbReference type="GO" id="GO:0046047">
    <property type="term" value="P:TTP catabolic process"/>
    <property type="evidence" value="ECO:0007669"/>
    <property type="project" value="TreeGrafter"/>
</dbReference>
<dbReference type="GO" id="GO:0046052">
    <property type="term" value="P:UTP catabolic process"/>
    <property type="evidence" value="ECO:0007669"/>
    <property type="project" value="TreeGrafter"/>
</dbReference>
<dbReference type="InterPro" id="IPR011551">
    <property type="entry name" value="NTP_PyrPHydrolase_MazG"/>
</dbReference>
<dbReference type="GO" id="GO:0046081">
    <property type="term" value="P:dUTP catabolic process"/>
    <property type="evidence" value="ECO:0007669"/>
    <property type="project" value="TreeGrafter"/>
</dbReference>
<dbReference type="GO" id="GO:0006950">
    <property type="term" value="P:response to stress"/>
    <property type="evidence" value="ECO:0007669"/>
    <property type="project" value="UniProtKB-ARBA"/>
</dbReference>
<accession>A0A382MTE8</accession>
<feature type="domain" description="NTP pyrophosphohydrolase MazG-like" evidence="1">
    <location>
        <begin position="24"/>
        <end position="97"/>
    </location>
</feature>
<sequence length="166" mass="18794">MQKLLDIMAKLRDPHEGCPWDREQNFQSIAPHTLEEAYEVVDAIERNDLSDLRHELGDLLLQVVFHAQMADEQGAFDFGQVVEGICGKMTRRHPHVFGKQKFTSTAEQRADWERHKAAERLQKDGTGGVLYGVSRSQPGLSRAIKLGKRAATVGFDWPDADRVIEK</sequence>
<dbReference type="CDD" id="cd11528">
    <property type="entry name" value="NTP-PPase_MazG_Nterm"/>
    <property type="match status" value="1"/>
</dbReference>
<dbReference type="GO" id="GO:0046076">
    <property type="term" value="P:dTTP catabolic process"/>
    <property type="evidence" value="ECO:0007669"/>
    <property type="project" value="TreeGrafter"/>
</dbReference>
<gene>
    <name evidence="2" type="ORF">METZ01_LOCUS303911</name>
</gene>
<name>A0A382MTE8_9ZZZZ</name>
<evidence type="ECO:0000259" key="1">
    <source>
        <dbReference type="Pfam" id="PF03819"/>
    </source>
</evidence>
<dbReference type="GO" id="GO:0006203">
    <property type="term" value="P:dGTP catabolic process"/>
    <property type="evidence" value="ECO:0007669"/>
    <property type="project" value="TreeGrafter"/>
</dbReference>
<dbReference type="PANTHER" id="PTHR30522:SF0">
    <property type="entry name" value="NUCLEOSIDE TRIPHOSPHATE PYROPHOSPHOHYDROLASE"/>
    <property type="match status" value="1"/>
</dbReference>
<evidence type="ECO:0000313" key="2">
    <source>
        <dbReference type="EMBL" id="SVC51057.1"/>
    </source>
</evidence>
<dbReference type="AlphaFoldDB" id="A0A382MTE8"/>
<reference evidence="2" key="1">
    <citation type="submission" date="2018-05" db="EMBL/GenBank/DDBJ databases">
        <authorList>
            <person name="Lanie J.A."/>
            <person name="Ng W.-L."/>
            <person name="Kazmierczak K.M."/>
            <person name="Andrzejewski T.M."/>
            <person name="Davidsen T.M."/>
            <person name="Wayne K.J."/>
            <person name="Tettelin H."/>
            <person name="Glass J.I."/>
            <person name="Rusch D."/>
            <person name="Podicherti R."/>
            <person name="Tsui H.-C.T."/>
            <person name="Winkler M.E."/>
        </authorList>
    </citation>
    <scope>NUCLEOTIDE SEQUENCE</scope>
</reference>